<dbReference type="AlphaFoldDB" id="A0A8A3PQF1"/>
<dbReference type="InterPro" id="IPR000719">
    <property type="entry name" value="Prot_kinase_dom"/>
</dbReference>
<dbReference type="PROSITE" id="PS50011">
    <property type="entry name" value="PROTEIN_KINASE_DOM"/>
    <property type="match status" value="1"/>
</dbReference>
<dbReference type="OrthoDB" id="4062651at2759"/>
<feature type="domain" description="Protein kinase" evidence="2">
    <location>
        <begin position="34"/>
        <end position="414"/>
    </location>
</feature>
<feature type="compositionally biased region" description="Acidic residues" evidence="1">
    <location>
        <begin position="590"/>
        <end position="601"/>
    </location>
</feature>
<dbReference type="InterPro" id="IPR011009">
    <property type="entry name" value="Kinase-like_dom_sf"/>
</dbReference>
<sequence length="612" mass="71082">MTAERDDITVPIRFQEFRETEPYWNPRIGENWEYQGQVHHGKSCIIAHYHCTDEDPPHTRDLAVKINFQRRREGNRTDGYPEGYAGHRFESEFLHSLSGFYTREVSRAEREKAQGDETAYDPRRPQSIVRQYSSQWVDVGRRGRGRNEISFLEFCPGLAWGGERWYDLEVFDRPGLEPLSEIDIWAIFKQFTRMIMMLDCGNDVVMMDAAPNERQRPDWETHEICHYDIEPRNICIGYRESDEDRIPMLKLCDFGDALQVPSLKEQDHAGRYKFPNQPNSGREGFRPPEAVIGDTEPLRPFRHGTCSNIFQFANIIRCLMHQDQSEAMHVLPEEEDWIEALPSQYEQTQIGHSKRTSKAKLPLSYGRMRQSIHDVYGGELRRLVTECMRESPSLRPHAKELWMRVRAGYEHSIAGRAGPHDEANPRRTLPPLHPIFAATPVCPTRDWRAPVPDWIDDAPHLPLTPICASPTCSEPADYTYQPNLGDDLPTDLHPLARSRPQIPLRHPHGPPILEARPSVNIPERGGNVPGSLARNLLLMEYYDRLGQMWMGEENYWSMLEAGLDPRTYNWEMRIPDPERDFDREPLSGTEYDEGDEEEDWDWDRGGERVRDA</sequence>
<name>A0A8A3PQF1_9HELO</name>
<proteinExistence type="predicted"/>
<dbReference type="GO" id="GO:0004672">
    <property type="term" value="F:protein kinase activity"/>
    <property type="evidence" value="ECO:0007669"/>
    <property type="project" value="InterPro"/>
</dbReference>
<feature type="compositionally biased region" description="Basic and acidic residues" evidence="1">
    <location>
        <begin position="575"/>
        <end position="585"/>
    </location>
</feature>
<dbReference type="GO" id="GO:0005524">
    <property type="term" value="F:ATP binding"/>
    <property type="evidence" value="ECO:0007669"/>
    <property type="project" value="InterPro"/>
</dbReference>
<dbReference type="Proteomes" id="UP000672032">
    <property type="component" value="Chromosome 8"/>
</dbReference>
<dbReference type="Gene3D" id="1.10.510.10">
    <property type="entry name" value="Transferase(Phosphotransferase) domain 1"/>
    <property type="match status" value="1"/>
</dbReference>
<feature type="compositionally biased region" description="Basic and acidic residues" evidence="1">
    <location>
        <begin position="602"/>
        <end position="612"/>
    </location>
</feature>
<dbReference type="SUPFAM" id="SSF56112">
    <property type="entry name" value="Protein kinase-like (PK-like)"/>
    <property type="match status" value="1"/>
</dbReference>
<keyword evidence="4" id="KW-1185">Reference proteome</keyword>
<feature type="region of interest" description="Disordered" evidence="1">
    <location>
        <begin position="269"/>
        <end position="294"/>
    </location>
</feature>
<feature type="region of interest" description="Disordered" evidence="1">
    <location>
        <begin position="575"/>
        <end position="612"/>
    </location>
</feature>
<protein>
    <recommendedName>
        <fullName evidence="2">Protein kinase domain-containing protein</fullName>
    </recommendedName>
</protein>
<dbReference type="EMBL" id="CP063412">
    <property type="protein sequence ID" value="QSZ37119.1"/>
    <property type="molecule type" value="Genomic_DNA"/>
</dbReference>
<accession>A0A8A3PQF1</accession>
<organism evidence="3 4">
    <name type="scientific">Monilinia vaccinii-corymbosi</name>
    <dbReference type="NCBI Taxonomy" id="61207"/>
    <lineage>
        <taxon>Eukaryota</taxon>
        <taxon>Fungi</taxon>
        <taxon>Dikarya</taxon>
        <taxon>Ascomycota</taxon>
        <taxon>Pezizomycotina</taxon>
        <taxon>Leotiomycetes</taxon>
        <taxon>Helotiales</taxon>
        <taxon>Sclerotiniaceae</taxon>
        <taxon>Monilinia</taxon>
    </lineage>
</organism>
<evidence type="ECO:0000313" key="4">
    <source>
        <dbReference type="Proteomes" id="UP000672032"/>
    </source>
</evidence>
<gene>
    <name evidence="3" type="ORF">DSL72_009212</name>
</gene>
<evidence type="ECO:0000256" key="1">
    <source>
        <dbReference type="SAM" id="MobiDB-lite"/>
    </source>
</evidence>
<evidence type="ECO:0000259" key="2">
    <source>
        <dbReference type="PROSITE" id="PS50011"/>
    </source>
</evidence>
<evidence type="ECO:0000313" key="3">
    <source>
        <dbReference type="EMBL" id="QSZ37119.1"/>
    </source>
</evidence>
<reference evidence="3" key="1">
    <citation type="submission" date="2020-10" db="EMBL/GenBank/DDBJ databases">
        <title>Genome Sequence of Monilinia vaccinii-corymbosi Sheds Light on Mummy Berry Disease Infection of Blueberry and Mating Type.</title>
        <authorList>
            <person name="Yow A.G."/>
            <person name="Zhang Y."/>
            <person name="Bansal K."/>
            <person name="Eacker S.M."/>
            <person name="Sullivan S."/>
            <person name="Liachko I."/>
            <person name="Cubeta M.A."/>
            <person name="Rollins J.A."/>
            <person name="Ashrafi H."/>
        </authorList>
    </citation>
    <scope>NUCLEOTIDE SEQUENCE</scope>
    <source>
        <strain evidence="3">RL-1</strain>
    </source>
</reference>